<keyword evidence="3 6" id="KW-0812">Transmembrane</keyword>
<comment type="subcellular location">
    <subcellularLocation>
        <location evidence="6">Endoplasmic reticulum membrane</location>
        <topology evidence="6">Multi-pass membrane protein</topology>
    </subcellularLocation>
    <subcellularLocation>
        <location evidence="6">Endoplasmic reticulum-Golgi intermediate compartment membrane</location>
        <topology evidence="6">Multi-pass membrane protein</topology>
    </subcellularLocation>
    <subcellularLocation>
        <location evidence="6">Golgi apparatus membrane</location>
        <topology evidence="6">Multi-pass membrane protein</topology>
    </subcellularLocation>
    <subcellularLocation>
        <location evidence="1">Membrane</location>
        <topology evidence="1">Multi-pass membrane protein</topology>
    </subcellularLocation>
</comment>
<dbReference type="InterPro" id="IPR039542">
    <property type="entry name" value="Erv_N"/>
</dbReference>
<dbReference type="GO" id="GO:0000139">
    <property type="term" value="C:Golgi membrane"/>
    <property type="evidence" value="ECO:0007669"/>
    <property type="project" value="UniProtKB-SubCell"/>
</dbReference>
<evidence type="ECO:0000313" key="11">
    <source>
        <dbReference type="Proteomes" id="UP000509704"/>
    </source>
</evidence>
<keyword evidence="6" id="KW-0813">Transport</keyword>
<dbReference type="GO" id="GO:0033116">
    <property type="term" value="C:endoplasmic reticulum-Golgi intermediate compartment membrane"/>
    <property type="evidence" value="ECO:0007669"/>
    <property type="project" value="UniProtKB-SubCell"/>
</dbReference>
<keyword evidence="5 6" id="KW-0472">Membrane</keyword>
<proteinExistence type="inferred from homology"/>
<evidence type="ECO:0000256" key="1">
    <source>
        <dbReference type="ARBA" id="ARBA00004141"/>
    </source>
</evidence>
<feature type="compositionally biased region" description="Basic and acidic residues" evidence="7">
    <location>
        <begin position="112"/>
        <end position="122"/>
    </location>
</feature>
<feature type="region of interest" description="Disordered" evidence="7">
    <location>
        <begin position="112"/>
        <end position="131"/>
    </location>
</feature>
<evidence type="ECO:0000256" key="4">
    <source>
        <dbReference type="ARBA" id="ARBA00022989"/>
    </source>
</evidence>
<evidence type="ECO:0000256" key="3">
    <source>
        <dbReference type="ARBA" id="ARBA00022692"/>
    </source>
</evidence>
<dbReference type="InterPro" id="IPR012936">
    <property type="entry name" value="Erv_C"/>
</dbReference>
<dbReference type="GO" id="GO:0006890">
    <property type="term" value="P:retrograde vesicle-mediated transport, Golgi to endoplasmic reticulum"/>
    <property type="evidence" value="ECO:0007669"/>
    <property type="project" value="TreeGrafter"/>
</dbReference>
<dbReference type="Pfam" id="PF13850">
    <property type="entry name" value="ERGIC_N"/>
    <property type="match status" value="1"/>
</dbReference>
<keyword evidence="11" id="KW-1185">Reference proteome</keyword>
<keyword evidence="4 6" id="KW-1133">Transmembrane helix</keyword>
<dbReference type="PANTHER" id="PTHR10984">
    <property type="entry name" value="ENDOPLASMIC RETICULUM-GOLGI INTERMEDIATE COMPARTMENT PROTEIN"/>
    <property type="match status" value="1"/>
</dbReference>
<comment type="similarity">
    <text evidence="2 6">Belongs to the ERGIC family.</text>
</comment>
<name>A0A7H9B3T2_ZYGMR</name>
<dbReference type="InterPro" id="IPR045888">
    <property type="entry name" value="Erv"/>
</dbReference>
<dbReference type="KEGG" id="zmk:HG535_0E02370"/>
<dbReference type="Pfam" id="PF07970">
    <property type="entry name" value="COPIIcoated_ERV"/>
    <property type="match status" value="1"/>
</dbReference>
<dbReference type="EMBL" id="CP058608">
    <property type="protein sequence ID" value="QLG73153.1"/>
    <property type="molecule type" value="Genomic_DNA"/>
</dbReference>
<protein>
    <recommendedName>
        <fullName evidence="6">Endoplasmic reticulum-Golgi intermediate compartment protein</fullName>
    </recommendedName>
</protein>
<keyword evidence="6" id="KW-0256">Endoplasmic reticulum</keyword>
<evidence type="ECO:0000256" key="6">
    <source>
        <dbReference type="RuleBase" id="RU369013"/>
    </source>
</evidence>
<dbReference type="OrthoDB" id="270930at2759"/>
<evidence type="ECO:0000256" key="7">
    <source>
        <dbReference type="SAM" id="MobiDB-lite"/>
    </source>
</evidence>
<comment type="function">
    <text evidence="6">Plays a role in transport between endoplasmic reticulum and Golgi.</text>
</comment>
<gene>
    <name evidence="10" type="ORF">HG535_0E02370</name>
</gene>
<evidence type="ECO:0000259" key="9">
    <source>
        <dbReference type="Pfam" id="PF13850"/>
    </source>
</evidence>
<dbReference type="PANTHER" id="PTHR10984:SF25">
    <property type="entry name" value="ENDOPLASMIC RETICULUM-GOLGI INTERMEDIATE COMPARTMENT PROTEIN 3"/>
    <property type="match status" value="1"/>
</dbReference>
<comment type="caution">
    <text evidence="6">Lacks conserved residue(s) required for the propagation of feature annotation.</text>
</comment>
<feature type="domain" description="Endoplasmic reticulum vesicle transporter N-terminal" evidence="9">
    <location>
        <begin position="9"/>
        <end position="96"/>
    </location>
</feature>
<dbReference type="Proteomes" id="UP000509704">
    <property type="component" value="Chromosome 5"/>
</dbReference>
<dbReference type="AlphaFoldDB" id="A0A7H9B3T2"/>
<dbReference type="GeneID" id="59236895"/>
<dbReference type="GO" id="GO:0005789">
    <property type="term" value="C:endoplasmic reticulum membrane"/>
    <property type="evidence" value="ECO:0007669"/>
    <property type="project" value="UniProtKB-SubCell"/>
</dbReference>
<sequence>MMMKKSTLLSIDAFSKTEEDVRIRTKSGGIITLTCVLITCFLLVNEWIQFNSIVIRPDLVVDRDRQLKLDISLDVTFPSVPCGLLNLDLMDKAGELELNILESGFTKTRLDSHGNSVHDAETFKPGGEQKGTSGIDITDPDYCGSCYGALDQGRNAELPRESKLCCQTCEDVRNAYLDAEWAFYDGKDIAQCEREGYVEKINEQLSEGCRVQGEALLNRIEGAIHFSPGRGYENKHGHFHDLSLYWKNPQLNFNHVINHLSFGKSVETKAKGRVSAASTAPLDGREVAPERDTHKHQFSYFAKIVPTRYEYLDKMVVETAQFSASVHDRPLMGGLDRDHPNTIHQVGGTPGVYVYFEMSPLKVINREQHAQTWSTFLLNCITSIGGVLAVGTVMDKVLYKAQTSIWGKKSQ</sequence>
<evidence type="ECO:0000256" key="2">
    <source>
        <dbReference type="ARBA" id="ARBA00005648"/>
    </source>
</evidence>
<organism evidence="10 11">
    <name type="scientific">Zygotorulaspora mrakii</name>
    <name type="common">Zygosaccharomyces mrakii</name>
    <dbReference type="NCBI Taxonomy" id="42260"/>
    <lineage>
        <taxon>Eukaryota</taxon>
        <taxon>Fungi</taxon>
        <taxon>Dikarya</taxon>
        <taxon>Ascomycota</taxon>
        <taxon>Saccharomycotina</taxon>
        <taxon>Saccharomycetes</taxon>
        <taxon>Saccharomycetales</taxon>
        <taxon>Saccharomycetaceae</taxon>
        <taxon>Zygotorulaspora</taxon>
    </lineage>
</organism>
<evidence type="ECO:0000259" key="8">
    <source>
        <dbReference type="Pfam" id="PF07970"/>
    </source>
</evidence>
<evidence type="ECO:0000256" key="5">
    <source>
        <dbReference type="ARBA" id="ARBA00023136"/>
    </source>
</evidence>
<feature type="domain" description="Endoplasmic reticulum vesicle transporter C-terminal" evidence="8">
    <location>
        <begin position="146"/>
        <end position="395"/>
    </location>
</feature>
<dbReference type="GO" id="GO:0006888">
    <property type="term" value="P:endoplasmic reticulum to Golgi vesicle-mediated transport"/>
    <property type="evidence" value="ECO:0007669"/>
    <property type="project" value="UniProtKB-UniRule"/>
</dbReference>
<keyword evidence="6" id="KW-0333">Golgi apparatus</keyword>
<dbReference type="GO" id="GO:0030134">
    <property type="term" value="C:COPII-coated ER to Golgi transport vesicle"/>
    <property type="evidence" value="ECO:0007669"/>
    <property type="project" value="TreeGrafter"/>
</dbReference>
<keyword evidence="6" id="KW-0931">ER-Golgi transport</keyword>
<feature type="transmembrane region" description="Helical" evidence="6">
    <location>
        <begin position="30"/>
        <end position="48"/>
    </location>
</feature>
<dbReference type="RefSeq" id="XP_037144880.1">
    <property type="nucleotide sequence ID" value="XM_037288985.1"/>
</dbReference>
<reference evidence="10 11" key="1">
    <citation type="submission" date="2020-07" db="EMBL/GenBank/DDBJ databases">
        <title>The yeast mating-type switching endonuclease HO is a domesticated member of an unorthodox homing genetic element family.</title>
        <authorList>
            <person name="Coughlan A.Y."/>
            <person name="Lombardi L."/>
            <person name="Braun-Galleani S."/>
            <person name="Martos A.R."/>
            <person name="Galeote V."/>
            <person name="Bigey F."/>
            <person name="Dequin S."/>
            <person name="Byrne K.P."/>
            <person name="Wolfe K.H."/>
        </authorList>
    </citation>
    <scope>NUCLEOTIDE SEQUENCE [LARGE SCALE GENOMIC DNA]</scope>
    <source>
        <strain evidence="10 11">NRRL Y-6702</strain>
    </source>
</reference>
<evidence type="ECO:0000313" key="10">
    <source>
        <dbReference type="EMBL" id="QLG73153.1"/>
    </source>
</evidence>
<accession>A0A7H9B3T2</accession>